<dbReference type="InterPro" id="IPR021321">
    <property type="entry name" value="DUF2922"/>
</dbReference>
<evidence type="ECO:0008006" key="3">
    <source>
        <dbReference type="Google" id="ProtNLM"/>
    </source>
</evidence>
<protein>
    <recommendedName>
        <fullName evidence="3">DUF2922 domain-containing protein</fullName>
    </recommendedName>
</protein>
<evidence type="ECO:0000313" key="2">
    <source>
        <dbReference type="Proteomes" id="UP000243819"/>
    </source>
</evidence>
<evidence type="ECO:0000313" key="1">
    <source>
        <dbReference type="EMBL" id="SES81223.1"/>
    </source>
</evidence>
<reference evidence="2" key="1">
    <citation type="submission" date="2016-10" db="EMBL/GenBank/DDBJ databases">
        <authorList>
            <person name="Varghese N."/>
            <person name="Submissions S."/>
        </authorList>
    </citation>
    <scope>NUCLEOTIDE SEQUENCE [LARGE SCALE GENOMIC DNA]</scope>
    <source>
        <strain evidence="2">DSM 13577</strain>
    </source>
</reference>
<proteinExistence type="predicted"/>
<dbReference type="RefSeq" id="WP_091349510.1">
    <property type="nucleotide sequence ID" value="NZ_FOIF01000009.1"/>
</dbReference>
<dbReference type="OrthoDB" id="9795264at2"/>
<gene>
    <name evidence="1" type="ORF">SAMN03080614_100946</name>
</gene>
<keyword evidence="2" id="KW-1185">Reference proteome</keyword>
<dbReference type="EMBL" id="FOIF01000009">
    <property type="protein sequence ID" value="SES81223.1"/>
    <property type="molecule type" value="Genomic_DNA"/>
</dbReference>
<dbReference type="Pfam" id="PF11148">
    <property type="entry name" value="DUF2922"/>
    <property type="match status" value="1"/>
</dbReference>
<accession>A0A1H9ZIR9</accession>
<dbReference type="Proteomes" id="UP000243819">
    <property type="component" value="Unassembled WGS sequence"/>
</dbReference>
<name>A0A1H9ZIR9_9FIRM</name>
<sequence>MSKTLQLVFRNQEGRTVTLSLNDPIEPIDSGEVQSVMDTIIAKDVFTSTGGSLVEKVTARLVAREVTEIF</sequence>
<dbReference type="AlphaFoldDB" id="A0A1H9ZIR9"/>
<dbReference type="STRING" id="1120990.SAMN03080614_100946"/>
<organism evidence="1 2">
    <name type="scientific">Anaerobranca gottschalkii DSM 13577</name>
    <dbReference type="NCBI Taxonomy" id="1120990"/>
    <lineage>
        <taxon>Bacteria</taxon>
        <taxon>Bacillati</taxon>
        <taxon>Bacillota</taxon>
        <taxon>Clostridia</taxon>
        <taxon>Eubacteriales</taxon>
        <taxon>Proteinivoracaceae</taxon>
        <taxon>Anaerobranca</taxon>
    </lineage>
</organism>